<evidence type="ECO:0000256" key="1">
    <source>
        <dbReference type="SAM" id="MobiDB-lite"/>
    </source>
</evidence>
<comment type="caution">
    <text evidence="3">The sequence shown here is derived from an EMBL/GenBank/DDBJ whole genome shotgun (WGS) entry which is preliminary data.</text>
</comment>
<feature type="compositionally biased region" description="Basic residues" evidence="1">
    <location>
        <begin position="218"/>
        <end position="230"/>
    </location>
</feature>
<dbReference type="InterPro" id="IPR036875">
    <property type="entry name" value="Znf_CCHC_sf"/>
</dbReference>
<protein>
    <recommendedName>
        <fullName evidence="2">Retroviral polymerase SH3-like domain-containing protein</fullName>
    </recommendedName>
</protein>
<feature type="compositionally biased region" description="Low complexity" evidence="1">
    <location>
        <begin position="238"/>
        <end position="257"/>
    </location>
</feature>
<keyword evidence="4" id="KW-1185">Reference proteome</keyword>
<evidence type="ECO:0000313" key="3">
    <source>
        <dbReference type="EMBL" id="KAK3027680.1"/>
    </source>
</evidence>
<evidence type="ECO:0000259" key="2">
    <source>
        <dbReference type="Pfam" id="PF25597"/>
    </source>
</evidence>
<evidence type="ECO:0000313" key="4">
    <source>
        <dbReference type="Proteomes" id="UP001188597"/>
    </source>
</evidence>
<dbReference type="Pfam" id="PF25597">
    <property type="entry name" value="SH3_retrovirus"/>
    <property type="match status" value="1"/>
</dbReference>
<dbReference type="Proteomes" id="UP001188597">
    <property type="component" value="Unassembled WGS sequence"/>
</dbReference>
<dbReference type="GO" id="GO:0008270">
    <property type="term" value="F:zinc ion binding"/>
    <property type="evidence" value="ECO:0007669"/>
    <property type="project" value="InterPro"/>
</dbReference>
<dbReference type="Pfam" id="PF14223">
    <property type="entry name" value="Retrotran_gag_2"/>
    <property type="match status" value="1"/>
</dbReference>
<dbReference type="PANTHER" id="PTHR35317:SF23">
    <property type="entry name" value="OS04G0629600 PROTEIN"/>
    <property type="match status" value="1"/>
</dbReference>
<feature type="region of interest" description="Disordered" evidence="1">
    <location>
        <begin position="479"/>
        <end position="502"/>
    </location>
</feature>
<feature type="domain" description="Retroviral polymerase SH3-like" evidence="2">
    <location>
        <begin position="285"/>
        <end position="320"/>
    </location>
</feature>
<proteinExistence type="predicted"/>
<name>A0AA88WUH7_9ASTE</name>
<organism evidence="3 4">
    <name type="scientific">Escallonia herrerae</name>
    <dbReference type="NCBI Taxonomy" id="1293975"/>
    <lineage>
        <taxon>Eukaryota</taxon>
        <taxon>Viridiplantae</taxon>
        <taxon>Streptophyta</taxon>
        <taxon>Embryophyta</taxon>
        <taxon>Tracheophyta</taxon>
        <taxon>Spermatophyta</taxon>
        <taxon>Magnoliopsida</taxon>
        <taxon>eudicotyledons</taxon>
        <taxon>Gunneridae</taxon>
        <taxon>Pentapetalae</taxon>
        <taxon>asterids</taxon>
        <taxon>campanulids</taxon>
        <taxon>Escalloniales</taxon>
        <taxon>Escalloniaceae</taxon>
        <taxon>Escallonia</taxon>
    </lineage>
</organism>
<dbReference type="SUPFAM" id="SSF57756">
    <property type="entry name" value="Retrovirus zinc finger-like domains"/>
    <property type="match status" value="1"/>
</dbReference>
<dbReference type="InterPro" id="IPR023214">
    <property type="entry name" value="HAD_sf"/>
</dbReference>
<dbReference type="EMBL" id="JAVXUP010000447">
    <property type="protein sequence ID" value="KAK3027680.1"/>
    <property type="molecule type" value="Genomic_DNA"/>
</dbReference>
<accession>A0AA88WUH7</accession>
<dbReference type="GO" id="GO:0003676">
    <property type="term" value="F:nucleic acid binding"/>
    <property type="evidence" value="ECO:0007669"/>
    <property type="project" value="InterPro"/>
</dbReference>
<dbReference type="PANTHER" id="PTHR35317">
    <property type="entry name" value="OS04G0629600 PROTEIN"/>
    <property type="match status" value="1"/>
</dbReference>
<dbReference type="Gene3D" id="3.40.50.1000">
    <property type="entry name" value="HAD superfamily/HAD-like"/>
    <property type="match status" value="1"/>
</dbReference>
<dbReference type="AlphaFoldDB" id="A0AA88WUH7"/>
<feature type="region of interest" description="Disordered" evidence="1">
    <location>
        <begin position="200"/>
        <end position="260"/>
    </location>
</feature>
<reference evidence="3" key="1">
    <citation type="submission" date="2022-12" db="EMBL/GenBank/DDBJ databases">
        <title>Draft genome assemblies for two species of Escallonia (Escalloniales).</title>
        <authorList>
            <person name="Chanderbali A."/>
            <person name="Dervinis C."/>
            <person name="Anghel I."/>
            <person name="Soltis D."/>
            <person name="Soltis P."/>
            <person name="Zapata F."/>
        </authorList>
    </citation>
    <scope>NUCLEOTIDE SEQUENCE</scope>
    <source>
        <strain evidence="3">UCBG64.0493</strain>
        <tissue evidence="3">Leaf</tissue>
    </source>
</reference>
<dbReference type="InterPro" id="IPR057670">
    <property type="entry name" value="SH3_retrovirus"/>
</dbReference>
<gene>
    <name evidence="3" type="ORF">RJ639_041390</name>
</gene>
<sequence>MASFDSDSNDLDYGVKMNDINSNMWYQSRISIILGVLDLDYALRVDAPAALTAESFTEQKAAYEKWERSNRISLMIMKGSITTAIRGAIPDSDNAKLYLAHIEEQFQGSFKAHATTLITKMVTLKYSGSNGVREHILRMNDMASQLKGLDMEISEGFLVHFIMTSLPAQFGPFKINYNTQKEKWKMSELISMCVQEEERLKSEQPDSAHVAITGPSKGKGKGKGKRKKFGKGNVQGNKSASVTKTDKASSSATKGSSGPRCHFCKDKGHMRKECHKFREWLEKKGYPERSKGFRFYYPSHTTRIVETRHAVFFEDAEYSGSCTPRIINLEEIQDHVSIPVIQKVGAPLPHRENNDAPEIVPNDVPPIMDPAPIPANEQPLRRVFLPENYIRDDEKNFDVVGAKENCVLILDDTETVWQKQKENLMAIEKYMFFAPNCPKMRNNYKSLSETKSDEGEADGALVVALQDLKQIHSLFFDPEHEDNFNESNGPGKVQDASFNVQT</sequence>